<feature type="domain" description="AMP-binding enzyme C-terminal" evidence="6">
    <location>
        <begin position="450"/>
        <end position="527"/>
    </location>
</feature>
<dbReference type="InterPro" id="IPR045851">
    <property type="entry name" value="AMP-bd_C_sf"/>
</dbReference>
<dbReference type="EMBL" id="FRAP01000007">
    <property type="protein sequence ID" value="SHK52532.1"/>
    <property type="molecule type" value="Genomic_DNA"/>
</dbReference>
<evidence type="ECO:0000256" key="4">
    <source>
        <dbReference type="ARBA" id="ARBA00022840"/>
    </source>
</evidence>
<dbReference type="AlphaFoldDB" id="A0A1M6T663"/>
<dbReference type="InterPro" id="IPR025110">
    <property type="entry name" value="AMP-bd_C"/>
</dbReference>
<protein>
    <submittedName>
        <fullName evidence="7">Crotonobetaine/carnitine-CoA ligase</fullName>
    </submittedName>
</protein>
<dbReference type="GO" id="GO:0005324">
    <property type="term" value="F:long-chain fatty acid transmembrane transporter activity"/>
    <property type="evidence" value="ECO:0007669"/>
    <property type="project" value="TreeGrafter"/>
</dbReference>
<proteinExistence type="inferred from homology"/>
<dbReference type="Gene3D" id="3.40.50.12780">
    <property type="entry name" value="N-terminal domain of ligase-like"/>
    <property type="match status" value="1"/>
</dbReference>
<dbReference type="Pfam" id="PF00501">
    <property type="entry name" value="AMP-binding"/>
    <property type="match status" value="1"/>
</dbReference>
<feature type="domain" description="AMP-dependent synthetase/ligase" evidence="5">
    <location>
        <begin position="29"/>
        <end position="400"/>
    </location>
</feature>
<evidence type="ECO:0000256" key="2">
    <source>
        <dbReference type="ARBA" id="ARBA00022598"/>
    </source>
</evidence>
<gene>
    <name evidence="7" type="ORF">SAMN05443637_107183</name>
</gene>
<dbReference type="Pfam" id="PF13193">
    <property type="entry name" value="AMP-binding_C"/>
    <property type="match status" value="1"/>
</dbReference>
<dbReference type="PROSITE" id="PS00455">
    <property type="entry name" value="AMP_BINDING"/>
    <property type="match status" value="1"/>
</dbReference>
<dbReference type="PANTHER" id="PTHR43107:SF15">
    <property type="entry name" value="FATTY ACID TRANSPORT PROTEIN 3, ISOFORM A"/>
    <property type="match status" value="1"/>
</dbReference>
<evidence type="ECO:0000256" key="1">
    <source>
        <dbReference type="ARBA" id="ARBA00006432"/>
    </source>
</evidence>
<dbReference type="Gene3D" id="3.30.300.30">
    <property type="match status" value="1"/>
</dbReference>
<keyword evidence="3" id="KW-0547">Nucleotide-binding</keyword>
<evidence type="ECO:0000259" key="6">
    <source>
        <dbReference type="Pfam" id="PF13193"/>
    </source>
</evidence>
<reference evidence="7 8" key="1">
    <citation type="submission" date="2016-11" db="EMBL/GenBank/DDBJ databases">
        <authorList>
            <person name="Jaros S."/>
            <person name="Januszkiewicz K."/>
            <person name="Wedrychowicz H."/>
        </authorList>
    </citation>
    <scope>NUCLEOTIDE SEQUENCE [LARGE SCALE GENOMIC DNA]</scope>
    <source>
        <strain evidence="7 8">DSM 43832</strain>
    </source>
</reference>
<accession>A0A1M6T663</accession>
<dbReference type="GO" id="GO:0044539">
    <property type="term" value="P:long-chain fatty acid import into cell"/>
    <property type="evidence" value="ECO:0007669"/>
    <property type="project" value="TreeGrafter"/>
</dbReference>
<evidence type="ECO:0000313" key="8">
    <source>
        <dbReference type="Proteomes" id="UP000184363"/>
    </source>
</evidence>
<keyword evidence="4" id="KW-0067">ATP-binding</keyword>
<evidence type="ECO:0000256" key="3">
    <source>
        <dbReference type="ARBA" id="ARBA00022741"/>
    </source>
</evidence>
<organism evidence="7 8">
    <name type="scientific">Pseudonocardia thermophila</name>
    <dbReference type="NCBI Taxonomy" id="1848"/>
    <lineage>
        <taxon>Bacteria</taxon>
        <taxon>Bacillati</taxon>
        <taxon>Actinomycetota</taxon>
        <taxon>Actinomycetes</taxon>
        <taxon>Pseudonocardiales</taxon>
        <taxon>Pseudonocardiaceae</taxon>
        <taxon>Pseudonocardia</taxon>
    </lineage>
</organism>
<dbReference type="Proteomes" id="UP000184363">
    <property type="component" value="Unassembled WGS sequence"/>
</dbReference>
<dbReference type="PANTHER" id="PTHR43107">
    <property type="entry name" value="LONG-CHAIN FATTY ACID TRANSPORT PROTEIN"/>
    <property type="match status" value="1"/>
</dbReference>
<dbReference type="RefSeq" id="WP_073457025.1">
    <property type="nucleotide sequence ID" value="NZ_CALGVN010000045.1"/>
</dbReference>
<dbReference type="InterPro" id="IPR000873">
    <property type="entry name" value="AMP-dep_synth/lig_dom"/>
</dbReference>
<keyword evidence="8" id="KW-1185">Reference proteome</keyword>
<evidence type="ECO:0000313" key="7">
    <source>
        <dbReference type="EMBL" id="SHK52532.1"/>
    </source>
</evidence>
<dbReference type="GO" id="GO:0005524">
    <property type="term" value="F:ATP binding"/>
    <property type="evidence" value="ECO:0007669"/>
    <property type="project" value="UniProtKB-KW"/>
</dbReference>
<dbReference type="GO" id="GO:0004467">
    <property type="term" value="F:long-chain fatty acid-CoA ligase activity"/>
    <property type="evidence" value="ECO:0007669"/>
    <property type="project" value="TreeGrafter"/>
</dbReference>
<dbReference type="OrthoDB" id="2579187at2"/>
<dbReference type="InterPro" id="IPR020845">
    <property type="entry name" value="AMP-binding_CS"/>
</dbReference>
<sequence>MSEKKPRTYRDLRLTFPDRRNWTLPWVLRHRASTHGDRVYLDVPFQSAKLTYAETLDAAERIGGALLAGGCEPGDRVLIMAPNCLEYVLAWFGSMMAGLVEVPINTAYRGSFLEHQVRTVAPTAAVVDAAFVPHFLEIEAAKAIRTFYVLGEADEAIARLREAGWAAEPFTALTSAERPAQLPEVAYNDLAAILFTSGTTGLSKGVEMPHAHFYFFADECVSLCRLTDADAHMAVGPLFHGNAQFLAAYPAMIVGARFVLQQKFSASRWVDQLRESQVTVTNFIGVMMDWVYKQPRRPDDADNPLRCLYAVPLATSIAADFKERFGIEAFVENFGLTEIAMPILTPYGEERPPGAAGLLVEDYFDVRLVDPETDEEVPVGEVGELVVRAHLPYTMTTGYYNMPERTVEAQRNLWFHTGDGLRRDAEGWYYFVDRLKDALRRRGENISSFEIEQPILGHPDVVDCAAVGVPADAEAGEDELMVVVVPREGATLTAEDVWEWCEKRLPAFCVPRYVRIVDALPMTPSGKVRKAELRAAGTAGAADREGDR</sequence>
<keyword evidence="2 7" id="KW-0436">Ligase</keyword>
<dbReference type="InterPro" id="IPR042099">
    <property type="entry name" value="ANL_N_sf"/>
</dbReference>
<comment type="similarity">
    <text evidence="1">Belongs to the ATP-dependent AMP-binding enzyme family.</text>
</comment>
<dbReference type="SUPFAM" id="SSF56801">
    <property type="entry name" value="Acetyl-CoA synthetase-like"/>
    <property type="match status" value="1"/>
</dbReference>
<dbReference type="STRING" id="1848.SAMN05443637_107183"/>
<evidence type="ECO:0000259" key="5">
    <source>
        <dbReference type="Pfam" id="PF00501"/>
    </source>
</evidence>
<name>A0A1M6T663_PSETH</name>
<dbReference type="GO" id="GO:0005886">
    <property type="term" value="C:plasma membrane"/>
    <property type="evidence" value="ECO:0007669"/>
    <property type="project" value="TreeGrafter"/>
</dbReference>